<evidence type="ECO:0000256" key="4">
    <source>
        <dbReference type="ARBA" id="ARBA00022692"/>
    </source>
</evidence>
<dbReference type="Pfam" id="PF07714">
    <property type="entry name" value="PK_Tyr_Ser-Thr"/>
    <property type="match status" value="1"/>
</dbReference>
<keyword evidence="2" id="KW-0597">Phosphoprotein</keyword>
<evidence type="ECO:0000256" key="9">
    <source>
        <dbReference type="ARBA" id="ARBA00022840"/>
    </source>
</evidence>
<keyword evidence="11" id="KW-0472">Membrane</keyword>
<dbReference type="SUPFAM" id="SSF56112">
    <property type="entry name" value="Protein kinase-like (PK-like)"/>
    <property type="match status" value="1"/>
</dbReference>
<sequence>MKQFSCNHIVRLLGIVSKQVLIRRQPIVVMELMQHGDLATYLRHRMAQEDYSQGSVAPDLAIKWAAEVADGMAYLEHKGFVHRDLAARNCLVGIGLTVKIGDFGLTRDISEHLYYRKQGRARLPVRWMAPEALNEAYFTFKSDVWSYGVVLWEIATFAALPFSGLSHEEVIALVVNGGHLGKQGWPSKFPPILLDVMQACWHSDPEDRPSFGSIIRMLEPYVGRTFRMNSFFLNESSPAILEIGQQRTVDDVNTQEESEEPDLVTY</sequence>
<dbReference type="PROSITE" id="PS00109">
    <property type="entry name" value="PROTEIN_KINASE_TYR"/>
    <property type="match status" value="1"/>
</dbReference>
<reference evidence="15" key="1">
    <citation type="submission" date="2019-11" db="UniProtKB">
        <authorList>
            <consortium name="WormBaseParasite"/>
        </authorList>
    </citation>
    <scope>IDENTIFICATION</scope>
</reference>
<keyword evidence="3" id="KW-0808">Transferase</keyword>
<evidence type="ECO:0000256" key="12">
    <source>
        <dbReference type="ARBA" id="ARBA00023137"/>
    </source>
</evidence>
<dbReference type="InterPro" id="IPR001245">
    <property type="entry name" value="Ser-Thr/Tyr_kinase_cat_dom"/>
</dbReference>
<proteinExistence type="predicted"/>
<dbReference type="GO" id="GO:0043235">
    <property type="term" value="C:receptor complex"/>
    <property type="evidence" value="ECO:0007669"/>
    <property type="project" value="TreeGrafter"/>
</dbReference>
<feature type="compositionally biased region" description="Acidic residues" evidence="13">
    <location>
        <begin position="253"/>
        <end position="266"/>
    </location>
</feature>
<feature type="region of interest" description="Disordered" evidence="13">
    <location>
        <begin position="247"/>
        <end position="266"/>
    </location>
</feature>
<keyword evidence="8" id="KW-0418">Kinase</keyword>
<keyword evidence="7" id="KW-0547">Nucleotide-binding</keyword>
<dbReference type="GO" id="GO:0004714">
    <property type="term" value="F:transmembrane receptor protein tyrosine kinase activity"/>
    <property type="evidence" value="ECO:0007669"/>
    <property type="project" value="TreeGrafter"/>
</dbReference>
<dbReference type="PIRSF" id="PIRSF000654">
    <property type="entry name" value="Integrin-linked_kinase"/>
    <property type="match status" value="1"/>
</dbReference>
<dbReference type="GO" id="GO:0005886">
    <property type="term" value="C:plasma membrane"/>
    <property type="evidence" value="ECO:0007669"/>
    <property type="project" value="TreeGrafter"/>
</dbReference>
<evidence type="ECO:0000256" key="10">
    <source>
        <dbReference type="ARBA" id="ARBA00022989"/>
    </source>
</evidence>
<evidence type="ECO:0000256" key="13">
    <source>
        <dbReference type="SAM" id="MobiDB-lite"/>
    </source>
</evidence>
<dbReference type="PANTHER" id="PTHR24416">
    <property type="entry name" value="TYROSINE-PROTEIN KINASE RECEPTOR"/>
    <property type="match status" value="1"/>
</dbReference>
<protein>
    <submittedName>
        <fullName evidence="15">Protein kinase domain-containing protein</fullName>
    </submittedName>
</protein>
<dbReference type="PANTHER" id="PTHR24416:SF525">
    <property type="entry name" value="INSULIN-LIKE RECEPTOR"/>
    <property type="match status" value="1"/>
</dbReference>
<dbReference type="PROSITE" id="PS50011">
    <property type="entry name" value="PROTEIN_KINASE_DOM"/>
    <property type="match status" value="1"/>
</dbReference>
<dbReference type="WBParaSite" id="MCU_011708-RA">
    <property type="protein sequence ID" value="MCU_011708-RA"/>
    <property type="gene ID" value="MCU_011708"/>
</dbReference>
<evidence type="ECO:0000256" key="7">
    <source>
        <dbReference type="ARBA" id="ARBA00022741"/>
    </source>
</evidence>
<dbReference type="SMART" id="SM00219">
    <property type="entry name" value="TyrKc"/>
    <property type="match status" value="1"/>
</dbReference>
<evidence type="ECO:0000256" key="6">
    <source>
        <dbReference type="ARBA" id="ARBA00022737"/>
    </source>
</evidence>
<dbReference type="PRINTS" id="PR00109">
    <property type="entry name" value="TYRKINASE"/>
</dbReference>
<keyword evidence="12" id="KW-0829">Tyrosine-protein kinase</keyword>
<keyword evidence="9" id="KW-0067">ATP-binding</keyword>
<keyword evidence="6" id="KW-0677">Repeat</keyword>
<evidence type="ECO:0000259" key="14">
    <source>
        <dbReference type="PROSITE" id="PS50011"/>
    </source>
</evidence>
<evidence type="ECO:0000256" key="1">
    <source>
        <dbReference type="ARBA" id="ARBA00004479"/>
    </source>
</evidence>
<accession>A0A5K3FUN1</accession>
<keyword evidence="4" id="KW-0812">Transmembrane</keyword>
<dbReference type="InterPro" id="IPR011009">
    <property type="entry name" value="Kinase-like_dom_sf"/>
</dbReference>
<dbReference type="InterPro" id="IPR008266">
    <property type="entry name" value="Tyr_kinase_AS"/>
</dbReference>
<feature type="domain" description="Protein kinase" evidence="14">
    <location>
        <begin position="1"/>
        <end position="222"/>
    </location>
</feature>
<keyword evidence="10" id="KW-1133">Transmembrane helix</keyword>
<comment type="subcellular location">
    <subcellularLocation>
        <location evidence="1">Membrane</location>
        <topology evidence="1">Single-pass type I membrane protein</topology>
    </subcellularLocation>
</comment>
<dbReference type="InterPro" id="IPR000719">
    <property type="entry name" value="Prot_kinase_dom"/>
</dbReference>
<evidence type="ECO:0000313" key="15">
    <source>
        <dbReference type="WBParaSite" id="MCU_011708-RA"/>
    </source>
</evidence>
<dbReference type="Gene3D" id="1.10.510.10">
    <property type="entry name" value="Transferase(Phosphotransferase) domain 1"/>
    <property type="match status" value="1"/>
</dbReference>
<evidence type="ECO:0000256" key="3">
    <source>
        <dbReference type="ARBA" id="ARBA00022679"/>
    </source>
</evidence>
<dbReference type="AlphaFoldDB" id="A0A5K3FUN1"/>
<keyword evidence="5" id="KW-0732">Signal</keyword>
<dbReference type="GO" id="GO:0005524">
    <property type="term" value="F:ATP binding"/>
    <property type="evidence" value="ECO:0007669"/>
    <property type="project" value="UniProtKB-KW"/>
</dbReference>
<dbReference type="InterPro" id="IPR050122">
    <property type="entry name" value="RTK"/>
</dbReference>
<evidence type="ECO:0000256" key="5">
    <source>
        <dbReference type="ARBA" id="ARBA00022729"/>
    </source>
</evidence>
<dbReference type="InterPro" id="IPR020635">
    <property type="entry name" value="Tyr_kinase_cat_dom"/>
</dbReference>
<dbReference type="GO" id="GO:0007169">
    <property type="term" value="P:cell surface receptor protein tyrosine kinase signaling pathway"/>
    <property type="evidence" value="ECO:0007669"/>
    <property type="project" value="TreeGrafter"/>
</dbReference>
<dbReference type="FunFam" id="1.10.510.10:FF:000554">
    <property type="entry name" value="Predicted protein"/>
    <property type="match status" value="1"/>
</dbReference>
<name>A0A5K3FUN1_MESCO</name>
<evidence type="ECO:0000256" key="11">
    <source>
        <dbReference type="ARBA" id="ARBA00023136"/>
    </source>
</evidence>
<evidence type="ECO:0000256" key="8">
    <source>
        <dbReference type="ARBA" id="ARBA00022777"/>
    </source>
</evidence>
<organism evidence="15">
    <name type="scientific">Mesocestoides corti</name>
    <name type="common">Flatworm</name>
    <dbReference type="NCBI Taxonomy" id="53468"/>
    <lineage>
        <taxon>Eukaryota</taxon>
        <taxon>Metazoa</taxon>
        <taxon>Spiralia</taxon>
        <taxon>Lophotrochozoa</taxon>
        <taxon>Platyhelminthes</taxon>
        <taxon>Cestoda</taxon>
        <taxon>Eucestoda</taxon>
        <taxon>Cyclophyllidea</taxon>
        <taxon>Mesocestoididae</taxon>
        <taxon>Mesocestoides</taxon>
    </lineage>
</organism>
<evidence type="ECO:0000256" key="2">
    <source>
        <dbReference type="ARBA" id="ARBA00022553"/>
    </source>
</evidence>